<dbReference type="EMBL" id="BBLG01000013">
    <property type="protein sequence ID" value="GAK77795.1"/>
    <property type="molecule type" value="Genomic_DNA"/>
</dbReference>
<evidence type="ECO:0000256" key="1">
    <source>
        <dbReference type="ARBA" id="ARBA00004948"/>
    </source>
</evidence>
<accession>A0A081DFU9</accession>
<gene>
    <name evidence="4" type="ORF">JCM19296_3404</name>
</gene>
<dbReference type="InterPro" id="IPR036206">
    <property type="entry name" value="ThiamineP_synth_sf"/>
</dbReference>
<proteinExistence type="predicted"/>
<feature type="domain" description="Thiamine phosphate synthase/TenI" evidence="3">
    <location>
        <begin position="14"/>
        <end position="184"/>
    </location>
</feature>
<protein>
    <submittedName>
        <fullName evidence="4">Thiamin-phosphate pyrophosphorylase</fullName>
        <ecNumber evidence="4">2.5.1.3</ecNumber>
    </submittedName>
</protein>
<dbReference type="SUPFAM" id="SSF51391">
    <property type="entry name" value="Thiamin phosphate synthase"/>
    <property type="match status" value="1"/>
</dbReference>
<dbReference type="CDD" id="cd00564">
    <property type="entry name" value="TMP_TenI"/>
    <property type="match status" value="1"/>
</dbReference>
<dbReference type="AlphaFoldDB" id="A0A081DFU9"/>
<dbReference type="GO" id="GO:0004789">
    <property type="term" value="F:thiamine-phosphate diphosphorylase activity"/>
    <property type="evidence" value="ECO:0007669"/>
    <property type="project" value="UniProtKB-EC"/>
</dbReference>
<dbReference type="EC" id="2.5.1.3" evidence="4"/>
<keyword evidence="2" id="KW-0784">Thiamine biosynthesis</keyword>
<dbReference type="InterPro" id="IPR022998">
    <property type="entry name" value="ThiamineP_synth_TenI"/>
</dbReference>
<comment type="caution">
    <text evidence="4">The sequence shown here is derived from an EMBL/GenBank/DDBJ whole genome shotgun (WGS) entry which is preliminary data.</text>
</comment>
<organism evidence="4 5">
    <name type="scientific">Nonlabens ulvanivorans</name>
    <name type="common">Persicivirga ulvanivorans</name>
    <dbReference type="NCBI Taxonomy" id="906888"/>
    <lineage>
        <taxon>Bacteria</taxon>
        <taxon>Pseudomonadati</taxon>
        <taxon>Bacteroidota</taxon>
        <taxon>Flavobacteriia</taxon>
        <taxon>Flavobacteriales</taxon>
        <taxon>Flavobacteriaceae</taxon>
        <taxon>Nonlabens</taxon>
    </lineage>
</organism>
<evidence type="ECO:0000313" key="5">
    <source>
        <dbReference type="Proteomes" id="UP000028980"/>
    </source>
</evidence>
<dbReference type="Gene3D" id="3.20.20.70">
    <property type="entry name" value="Aldolase class I"/>
    <property type="match status" value="1"/>
</dbReference>
<dbReference type="PANTHER" id="PTHR20857">
    <property type="entry name" value="THIAMINE-PHOSPHATE PYROPHOSPHORYLASE"/>
    <property type="match status" value="1"/>
</dbReference>
<evidence type="ECO:0000256" key="2">
    <source>
        <dbReference type="ARBA" id="ARBA00022977"/>
    </source>
</evidence>
<dbReference type="PANTHER" id="PTHR20857:SF23">
    <property type="entry name" value="THIAMINE BIOSYNTHETIC BIFUNCTIONAL ENZYME"/>
    <property type="match status" value="1"/>
</dbReference>
<evidence type="ECO:0000313" key="4">
    <source>
        <dbReference type="EMBL" id="GAK77795.1"/>
    </source>
</evidence>
<dbReference type="GO" id="GO:0005737">
    <property type="term" value="C:cytoplasm"/>
    <property type="evidence" value="ECO:0007669"/>
    <property type="project" value="TreeGrafter"/>
</dbReference>
<keyword evidence="4" id="KW-0808">Transferase</keyword>
<name>A0A081DFU9_NONUL</name>
<dbReference type="Proteomes" id="UP000028980">
    <property type="component" value="Unassembled WGS sequence"/>
</dbReference>
<dbReference type="Pfam" id="PF02581">
    <property type="entry name" value="TMP-TENI"/>
    <property type="match status" value="1"/>
</dbReference>
<comment type="pathway">
    <text evidence="1">Cofactor biosynthesis; thiamine diphosphate biosynthesis.</text>
</comment>
<sequence length="210" mass="23167">MIPKLHYVSQAATAALHLENIQKACSSGAELIQLDLEHILENERMTLATEVLKITSHFQTRLIIRSYYKIAIELKLDGVYLLPSDSSPTHVREQLHSWQSIGAAAHHLQDCEDLINSDVDYIVLGPFKNSTNDSIKALDLTAYSVLIETLKTETPLLAYGDIATADVNSLLDTGISGLVVSEAIQQDFNSIKTFNQLLGASSTGEMRHTF</sequence>
<reference evidence="4 5" key="1">
    <citation type="journal article" date="2014" name="Genome Announc.">
        <title>Draft Genome Sequences of Marine Flavobacterium Nonlabens Strains NR17, NR24, NR27, NR32, NR33, and Ara13.</title>
        <authorList>
            <person name="Nakanishi M."/>
            <person name="Meirelles P."/>
            <person name="Suzuki R."/>
            <person name="Takatani N."/>
            <person name="Mino S."/>
            <person name="Suda W."/>
            <person name="Oshima K."/>
            <person name="Hattori M."/>
            <person name="Ohkuma M."/>
            <person name="Hosokawa M."/>
            <person name="Miyashita K."/>
            <person name="Thompson F.L."/>
            <person name="Niwa A."/>
            <person name="Sawabe T."/>
            <person name="Sawabe T."/>
        </authorList>
    </citation>
    <scope>NUCLEOTIDE SEQUENCE [LARGE SCALE GENOMIC DNA]</scope>
    <source>
        <strain evidence="5">JCM19296</strain>
    </source>
</reference>
<dbReference type="GO" id="GO:0009228">
    <property type="term" value="P:thiamine biosynthetic process"/>
    <property type="evidence" value="ECO:0007669"/>
    <property type="project" value="UniProtKB-KW"/>
</dbReference>
<evidence type="ECO:0000259" key="3">
    <source>
        <dbReference type="Pfam" id="PF02581"/>
    </source>
</evidence>
<dbReference type="InterPro" id="IPR013785">
    <property type="entry name" value="Aldolase_TIM"/>
</dbReference>